<dbReference type="InterPro" id="IPR038765">
    <property type="entry name" value="Papain-like_cys_pep_sf"/>
</dbReference>
<gene>
    <name evidence="10" type="ORF">PLOB_00021450</name>
</gene>
<dbReference type="InterPro" id="IPR025661">
    <property type="entry name" value="Pept_asp_AS"/>
</dbReference>
<dbReference type="PROSITE" id="PS00640">
    <property type="entry name" value="THIOL_PROTEASE_ASN"/>
    <property type="match status" value="1"/>
</dbReference>
<comment type="caution">
    <text evidence="10">The sequence shown here is derived from an EMBL/GenBank/DDBJ whole genome shotgun (WGS) entry which is preliminary data.</text>
</comment>
<evidence type="ECO:0000313" key="10">
    <source>
        <dbReference type="EMBL" id="CAH3112713.1"/>
    </source>
</evidence>
<dbReference type="SMART" id="SM00645">
    <property type="entry name" value="Pept_C1"/>
    <property type="match status" value="1"/>
</dbReference>
<keyword evidence="3" id="KW-0378">Hydrolase</keyword>
<evidence type="ECO:0000256" key="6">
    <source>
        <dbReference type="ARBA" id="ARBA00023157"/>
    </source>
</evidence>
<proteinExistence type="inferred from homology"/>
<evidence type="ECO:0000313" key="11">
    <source>
        <dbReference type="Proteomes" id="UP001159405"/>
    </source>
</evidence>
<dbReference type="SUPFAM" id="SSF54001">
    <property type="entry name" value="Cysteine proteinases"/>
    <property type="match status" value="1"/>
</dbReference>
<dbReference type="InterPro" id="IPR039417">
    <property type="entry name" value="Peptidase_C1A_papain-like"/>
</dbReference>
<dbReference type="PRINTS" id="PR00705">
    <property type="entry name" value="PAPAIN"/>
</dbReference>
<dbReference type="PROSITE" id="PS00639">
    <property type="entry name" value="THIOL_PROTEASE_HIS"/>
    <property type="match status" value="1"/>
</dbReference>
<evidence type="ECO:0008006" key="12">
    <source>
        <dbReference type="Google" id="ProtNLM"/>
    </source>
</evidence>
<keyword evidence="4" id="KW-0788">Thiol protease</keyword>
<evidence type="ECO:0000259" key="9">
    <source>
        <dbReference type="SMART" id="SM00848"/>
    </source>
</evidence>
<dbReference type="EMBL" id="CALNXK010000025">
    <property type="protein sequence ID" value="CAH3112713.1"/>
    <property type="molecule type" value="Genomic_DNA"/>
</dbReference>
<dbReference type="Proteomes" id="UP001159405">
    <property type="component" value="Unassembled WGS sequence"/>
</dbReference>
<keyword evidence="5" id="KW-0865">Zymogen</keyword>
<dbReference type="PROSITE" id="PS00139">
    <property type="entry name" value="THIOL_PROTEASE_CYS"/>
    <property type="match status" value="1"/>
</dbReference>
<evidence type="ECO:0000256" key="1">
    <source>
        <dbReference type="ARBA" id="ARBA00008455"/>
    </source>
</evidence>
<dbReference type="InterPro" id="IPR013201">
    <property type="entry name" value="Prot_inhib_I29"/>
</dbReference>
<dbReference type="Gene3D" id="3.90.70.10">
    <property type="entry name" value="Cysteine proteinases"/>
    <property type="match status" value="1"/>
</dbReference>
<reference evidence="10 11" key="1">
    <citation type="submission" date="2022-05" db="EMBL/GenBank/DDBJ databases">
        <authorList>
            <consortium name="Genoscope - CEA"/>
            <person name="William W."/>
        </authorList>
    </citation>
    <scope>NUCLEOTIDE SEQUENCE [LARGE SCALE GENOMIC DNA]</scope>
</reference>
<dbReference type="InterPro" id="IPR013128">
    <property type="entry name" value="Peptidase_C1A"/>
</dbReference>
<dbReference type="PANTHER" id="PTHR12411">
    <property type="entry name" value="CYSTEINE PROTEASE FAMILY C1-RELATED"/>
    <property type="match status" value="1"/>
</dbReference>
<dbReference type="CDD" id="cd02248">
    <property type="entry name" value="Peptidase_C1A"/>
    <property type="match status" value="1"/>
</dbReference>
<dbReference type="Pfam" id="PF00112">
    <property type="entry name" value="Peptidase_C1"/>
    <property type="match status" value="1"/>
</dbReference>
<evidence type="ECO:0000256" key="4">
    <source>
        <dbReference type="ARBA" id="ARBA00022807"/>
    </source>
</evidence>
<sequence>MQRSFFPSCFSLSFLLNILLIMGTSSNNVYVSLNETNRDGVSEMFKEFLEVHNRTYVNDPEEYGRRLDIFKKSLARHAKLNAREKELKGTAVYGVNQFSDWTPQEFREFLRRGSRNDLGLKLTNNLQNTVQEECFKHTCVSLKLNAPAPPNRQDWNKKGKVTTVKNQGECGSCWAFTATECIETQWAIANNPLTKLSVQEFISCSTNNKGCKGGNTFQAFVWLQGQNYTLAPDSEFPYEDRETTCKTNLLKEKGAKISCGCLLFNKTEDPNMKQLVGLHGPLAVNVDATMWHDYLGGIIQHHCTDTDINHAVQITGYDFNEHISYWIVRNSWGSSFGDNGYLYIKMGDNLCGVADSPTFVII</sequence>
<dbReference type="SMART" id="SM00848">
    <property type="entry name" value="Inhibitor_I29"/>
    <property type="match status" value="1"/>
</dbReference>
<keyword evidence="6" id="KW-1015">Disulfide bond</keyword>
<name>A0ABN8NME2_9CNID</name>
<dbReference type="Pfam" id="PF08246">
    <property type="entry name" value="Inhibitor_I29"/>
    <property type="match status" value="1"/>
</dbReference>
<protein>
    <recommendedName>
        <fullName evidence="12">Cathepsin O</fullName>
    </recommendedName>
</protein>
<keyword evidence="11" id="KW-1185">Reference proteome</keyword>
<evidence type="ECO:0000259" key="8">
    <source>
        <dbReference type="SMART" id="SM00645"/>
    </source>
</evidence>
<dbReference type="InterPro" id="IPR000169">
    <property type="entry name" value="Pept_cys_AS"/>
</dbReference>
<organism evidence="10 11">
    <name type="scientific">Porites lobata</name>
    <dbReference type="NCBI Taxonomy" id="104759"/>
    <lineage>
        <taxon>Eukaryota</taxon>
        <taxon>Metazoa</taxon>
        <taxon>Cnidaria</taxon>
        <taxon>Anthozoa</taxon>
        <taxon>Hexacorallia</taxon>
        <taxon>Scleractinia</taxon>
        <taxon>Fungiina</taxon>
        <taxon>Poritidae</taxon>
        <taxon>Porites</taxon>
    </lineage>
</organism>
<comment type="similarity">
    <text evidence="1">Belongs to the peptidase C1 family.</text>
</comment>
<evidence type="ECO:0000256" key="7">
    <source>
        <dbReference type="SAM" id="SignalP"/>
    </source>
</evidence>
<evidence type="ECO:0000256" key="3">
    <source>
        <dbReference type="ARBA" id="ARBA00022801"/>
    </source>
</evidence>
<keyword evidence="7" id="KW-0732">Signal</keyword>
<keyword evidence="2" id="KW-0645">Protease</keyword>
<feature type="chain" id="PRO_5047242214" description="Cathepsin O" evidence="7">
    <location>
        <begin position="27"/>
        <end position="362"/>
    </location>
</feature>
<feature type="domain" description="Cathepsin propeptide inhibitor" evidence="9">
    <location>
        <begin position="45"/>
        <end position="106"/>
    </location>
</feature>
<dbReference type="InterPro" id="IPR000668">
    <property type="entry name" value="Peptidase_C1A_C"/>
</dbReference>
<feature type="domain" description="Peptidase C1A papain C-terminal" evidence="8">
    <location>
        <begin position="149"/>
        <end position="361"/>
    </location>
</feature>
<feature type="signal peptide" evidence="7">
    <location>
        <begin position="1"/>
        <end position="26"/>
    </location>
</feature>
<evidence type="ECO:0000256" key="5">
    <source>
        <dbReference type="ARBA" id="ARBA00023145"/>
    </source>
</evidence>
<accession>A0ABN8NME2</accession>
<evidence type="ECO:0000256" key="2">
    <source>
        <dbReference type="ARBA" id="ARBA00022670"/>
    </source>
</evidence>
<dbReference type="InterPro" id="IPR025660">
    <property type="entry name" value="Pept_his_AS"/>
</dbReference>